<dbReference type="EMBL" id="CWKI01000016">
    <property type="protein sequence ID" value="CTR11184.1"/>
    <property type="molecule type" value="Genomic_DNA"/>
</dbReference>
<keyword evidence="2" id="KW-1185">Reference proteome</keyword>
<reference evidence="1 2" key="1">
    <citation type="submission" date="2015-07" db="EMBL/GenBank/DDBJ databases">
        <authorList>
            <person name="Cajimat M.N.B."/>
            <person name="Milazzo M.L."/>
            <person name="Fulhorst C.F."/>
        </authorList>
    </citation>
    <scope>NUCLEOTIDE SEQUENCE [LARGE SCALE GENOMIC DNA]</scope>
    <source>
        <strain evidence="1">Single colony</strain>
    </source>
</reference>
<dbReference type="Proteomes" id="UP000199069">
    <property type="component" value="Unassembled WGS sequence"/>
</dbReference>
<organism evidence="1 2">
    <name type="scientific">Rhodotorula toruloides</name>
    <name type="common">Yeast</name>
    <name type="synonym">Rhodosporidium toruloides</name>
    <dbReference type="NCBI Taxonomy" id="5286"/>
    <lineage>
        <taxon>Eukaryota</taxon>
        <taxon>Fungi</taxon>
        <taxon>Dikarya</taxon>
        <taxon>Basidiomycota</taxon>
        <taxon>Pucciniomycotina</taxon>
        <taxon>Microbotryomycetes</taxon>
        <taxon>Sporidiobolales</taxon>
        <taxon>Sporidiobolaceae</taxon>
        <taxon>Rhodotorula</taxon>
    </lineage>
</organism>
<evidence type="ECO:0000313" key="2">
    <source>
        <dbReference type="Proteomes" id="UP000199069"/>
    </source>
</evidence>
<evidence type="ECO:0000313" key="1">
    <source>
        <dbReference type="EMBL" id="CTR11184.1"/>
    </source>
</evidence>
<name>A0A0K3CNH7_RHOTO</name>
<gene>
    <name evidence="1" type="primary">FGENESH: predicted gene_16.71</name>
    <name evidence="1" type="ORF">BN2166_0070450</name>
</gene>
<dbReference type="AlphaFoldDB" id="A0A0K3CNH7"/>
<proteinExistence type="predicted"/>
<sequence length="422" mass="47776">MVSALDHKNTARLHEVLLRHENPAWPYTTLKEALALVEYLVRLNRIKKSKELSVRLDALTKQSELSWSDVAPRQWENFRSVCQETLRRLSEGQPVRDFLKPLRVIAVFAVGDYTEHPKSFSKGGTVEADEQSFRCFEELTQVARDLQRRYRSGTHAEVCFWFLQERGHSEGALSAERLRLLSEGAQNALLEHVKYIANLDPLPAMHELPSATQLLTNAELAASYIKIKEAVSACRLPTAVKAQYEKVLDFPYITTLPLELVAELTNALEVAAEQGHKPTLHHLSGTAAVEIYTKRVDAVVRHLRTTDGTEQVGRRQEWLPSGRSCSGWTTTLLSKFPSPSKTCRSMRSPSVTEKVLSRFLTRTLASRTAWRAASARRRRLGRRRGRRRLSRGGCLPSLVALFVLLHQSVKSSPRLPMRDPLE</sequence>
<accession>A0A0K3CNH7</accession>
<protein>
    <submittedName>
        <fullName evidence="1">BY PROTMAP: gi|647400476|emb|CDR45969.1| RHTO0S11e06854g1_1 [Rhodosporidium toruloides]</fullName>
    </submittedName>
</protein>